<evidence type="ECO:0000313" key="2">
    <source>
        <dbReference type="Proteomes" id="UP001141327"/>
    </source>
</evidence>
<dbReference type="EMBL" id="JAPMOS010000048">
    <property type="protein sequence ID" value="KAJ4457368.1"/>
    <property type="molecule type" value="Genomic_DNA"/>
</dbReference>
<dbReference type="Proteomes" id="UP001141327">
    <property type="component" value="Unassembled WGS sequence"/>
</dbReference>
<evidence type="ECO:0000313" key="1">
    <source>
        <dbReference type="EMBL" id="KAJ4457368.1"/>
    </source>
</evidence>
<sequence>MNSERNIPFHIPDISHVPPRHCPGFGPRRQSPFPGPLSACLPFALGRGNPLGDGSYHGASTLIGGPLAPFAAAPPPATLDGPHPVSIA</sequence>
<organism evidence="1 2">
    <name type="scientific">Paratrimastix pyriformis</name>
    <dbReference type="NCBI Taxonomy" id="342808"/>
    <lineage>
        <taxon>Eukaryota</taxon>
        <taxon>Metamonada</taxon>
        <taxon>Preaxostyla</taxon>
        <taxon>Paratrimastigidae</taxon>
        <taxon>Paratrimastix</taxon>
    </lineage>
</organism>
<comment type="caution">
    <text evidence="1">The sequence shown here is derived from an EMBL/GenBank/DDBJ whole genome shotgun (WGS) entry which is preliminary data.</text>
</comment>
<proteinExistence type="predicted"/>
<keyword evidence="2" id="KW-1185">Reference proteome</keyword>
<reference evidence="1" key="1">
    <citation type="journal article" date="2022" name="bioRxiv">
        <title>Genomics of Preaxostyla Flagellates Illuminates Evolutionary Transitions and the Path Towards Mitochondrial Loss.</title>
        <authorList>
            <person name="Novak L.V.F."/>
            <person name="Treitli S.C."/>
            <person name="Pyrih J."/>
            <person name="Halakuc P."/>
            <person name="Pipaliya S.V."/>
            <person name="Vacek V."/>
            <person name="Brzon O."/>
            <person name="Soukal P."/>
            <person name="Eme L."/>
            <person name="Dacks J.B."/>
            <person name="Karnkowska A."/>
            <person name="Elias M."/>
            <person name="Hampl V."/>
        </authorList>
    </citation>
    <scope>NUCLEOTIDE SEQUENCE</scope>
    <source>
        <strain evidence="1">RCP-MX</strain>
    </source>
</reference>
<gene>
    <name evidence="1" type="ORF">PAPYR_7180</name>
</gene>
<protein>
    <submittedName>
        <fullName evidence="1">Uncharacterized protein</fullName>
    </submittedName>
</protein>
<accession>A0ABQ8UGT5</accession>
<name>A0ABQ8UGT5_9EUKA</name>